<sequence length="61" mass="6591">MQPGDDPKAAIVQIAASIDDVPTIEETDAMLDELRKLPRTADTIKLIDDLLGIRSLLDATS</sequence>
<evidence type="ECO:0000313" key="2">
    <source>
        <dbReference type="Proteomes" id="UP000032545"/>
    </source>
</evidence>
<reference evidence="2" key="1">
    <citation type="submission" date="2015-02" db="EMBL/GenBank/DDBJ databases">
        <title>Draft Genome of Frankia sp. CpI1-S.</title>
        <authorList>
            <person name="Oshone R.T."/>
            <person name="Ngom M."/>
            <person name="Ghodhbane-Gtari F."/>
            <person name="Gtari M."/>
            <person name="Morris K."/>
            <person name="Thomas K."/>
            <person name="Sen A."/>
            <person name="Tisa L.S."/>
        </authorList>
    </citation>
    <scope>NUCLEOTIDE SEQUENCE [LARGE SCALE GENOMIC DNA]</scope>
    <source>
        <strain evidence="2">CpI1-S</strain>
    </source>
</reference>
<accession>A0A0D8B771</accession>
<dbReference type="RefSeq" id="WP_044888388.1">
    <property type="nucleotide sequence ID" value="NZ_JYFN01000086.1"/>
</dbReference>
<dbReference type="Proteomes" id="UP000032545">
    <property type="component" value="Unassembled WGS sequence"/>
</dbReference>
<keyword evidence="2" id="KW-1185">Reference proteome</keyword>
<dbReference type="OrthoDB" id="3215168at2"/>
<evidence type="ECO:0000313" key="1">
    <source>
        <dbReference type="EMBL" id="KJE19769.1"/>
    </source>
</evidence>
<protein>
    <submittedName>
        <fullName evidence="1">Uncharacterized protein</fullName>
    </submittedName>
</protein>
<gene>
    <name evidence="1" type="ORF">FF36_05968</name>
</gene>
<proteinExistence type="predicted"/>
<dbReference type="PATRIC" id="fig|1502723.3.peg.6769"/>
<dbReference type="EMBL" id="JYFN01000086">
    <property type="protein sequence ID" value="KJE19769.1"/>
    <property type="molecule type" value="Genomic_DNA"/>
</dbReference>
<reference evidence="1 2" key="2">
    <citation type="journal article" date="2016" name="Genome Announc.">
        <title>Permanent Draft Genome Sequences for Two Variants of Frankia sp. Strain CpI1, the First Frankia Strain Isolated from Root Nodules of Comptonia peregrina.</title>
        <authorList>
            <person name="Oshone R."/>
            <person name="Hurst S.G.IV."/>
            <person name="Abebe-Akele F."/>
            <person name="Simpson S."/>
            <person name="Morris K."/>
            <person name="Thomas W.K."/>
            <person name="Tisa L.S."/>
        </authorList>
    </citation>
    <scope>NUCLEOTIDE SEQUENCE [LARGE SCALE GENOMIC DNA]</scope>
    <source>
        <strain evidence="2">CpI1-S</strain>
    </source>
</reference>
<organism evidence="1 2">
    <name type="scientific">Frankia torreyi</name>
    <dbReference type="NCBI Taxonomy" id="1856"/>
    <lineage>
        <taxon>Bacteria</taxon>
        <taxon>Bacillati</taxon>
        <taxon>Actinomycetota</taxon>
        <taxon>Actinomycetes</taxon>
        <taxon>Frankiales</taxon>
        <taxon>Frankiaceae</taxon>
        <taxon>Frankia</taxon>
    </lineage>
</organism>
<name>A0A0D8B771_9ACTN</name>
<dbReference type="AlphaFoldDB" id="A0A0D8B771"/>
<comment type="caution">
    <text evidence="1">The sequence shown here is derived from an EMBL/GenBank/DDBJ whole genome shotgun (WGS) entry which is preliminary data.</text>
</comment>